<keyword evidence="1" id="KW-0479">Metal-binding</keyword>
<feature type="region of interest" description="Disordered" evidence="2">
    <location>
        <begin position="116"/>
        <end position="139"/>
    </location>
</feature>
<keyword evidence="5" id="KW-1185">Reference proteome</keyword>
<dbReference type="GO" id="GO:0008270">
    <property type="term" value="F:zinc ion binding"/>
    <property type="evidence" value="ECO:0007669"/>
    <property type="project" value="UniProtKB-KW"/>
</dbReference>
<sequence>MTQQSNKPKQAQAIAFQYPCYICKEIFSTAVDVKSHVICVHYYSLPELASDAGQTRPAEDNLEFKEFPQSKEDAKDLVFHSACPSCWYHCPTQDVIELEIHVIDVHNPISINTAQEQGESSIAAPPQDKEQDRKQETAPTMEDLFEKLDDLSECIRAYLARR</sequence>
<dbReference type="GeneID" id="89950549"/>
<feature type="domain" description="C2H2-type" evidence="3">
    <location>
        <begin position="18"/>
        <end position="46"/>
    </location>
</feature>
<organism evidence="4 5">
    <name type="scientific">Mucor velutinosus</name>
    <dbReference type="NCBI Taxonomy" id="708070"/>
    <lineage>
        <taxon>Eukaryota</taxon>
        <taxon>Fungi</taxon>
        <taxon>Fungi incertae sedis</taxon>
        <taxon>Mucoromycota</taxon>
        <taxon>Mucoromycotina</taxon>
        <taxon>Mucoromycetes</taxon>
        <taxon>Mucorales</taxon>
        <taxon>Mucorineae</taxon>
        <taxon>Mucoraceae</taxon>
        <taxon>Mucor</taxon>
    </lineage>
</organism>
<keyword evidence="1" id="KW-0862">Zinc</keyword>
<evidence type="ECO:0000256" key="1">
    <source>
        <dbReference type="PROSITE-ProRule" id="PRU00042"/>
    </source>
</evidence>
<keyword evidence="1" id="KW-0863">Zinc-finger</keyword>
<dbReference type="Proteomes" id="UP001304243">
    <property type="component" value="Unassembled WGS sequence"/>
</dbReference>
<dbReference type="AlphaFoldDB" id="A0AAN7DQJ9"/>
<protein>
    <recommendedName>
        <fullName evidence="3">C2H2-type domain-containing protein</fullName>
    </recommendedName>
</protein>
<dbReference type="PROSITE" id="PS50157">
    <property type="entry name" value="ZINC_FINGER_C2H2_2"/>
    <property type="match status" value="1"/>
</dbReference>
<accession>A0AAN7DQJ9</accession>
<evidence type="ECO:0000259" key="3">
    <source>
        <dbReference type="PROSITE" id="PS50157"/>
    </source>
</evidence>
<gene>
    <name evidence="4" type="ORF">ATC70_006863</name>
</gene>
<dbReference type="InterPro" id="IPR013087">
    <property type="entry name" value="Znf_C2H2_type"/>
</dbReference>
<evidence type="ECO:0000313" key="5">
    <source>
        <dbReference type="Proteomes" id="UP001304243"/>
    </source>
</evidence>
<dbReference type="PROSITE" id="PS00028">
    <property type="entry name" value="ZINC_FINGER_C2H2_1"/>
    <property type="match status" value="1"/>
</dbReference>
<dbReference type="RefSeq" id="XP_064687645.1">
    <property type="nucleotide sequence ID" value="XM_064826131.1"/>
</dbReference>
<feature type="compositionally biased region" description="Basic and acidic residues" evidence="2">
    <location>
        <begin position="127"/>
        <end position="136"/>
    </location>
</feature>
<name>A0AAN7DQJ9_9FUNG</name>
<evidence type="ECO:0000256" key="2">
    <source>
        <dbReference type="SAM" id="MobiDB-lite"/>
    </source>
</evidence>
<evidence type="ECO:0000313" key="4">
    <source>
        <dbReference type="EMBL" id="KAK4520979.1"/>
    </source>
</evidence>
<proteinExistence type="predicted"/>
<comment type="caution">
    <text evidence="4">The sequence shown here is derived from an EMBL/GenBank/DDBJ whole genome shotgun (WGS) entry which is preliminary data.</text>
</comment>
<dbReference type="EMBL" id="JASEJX010000009">
    <property type="protein sequence ID" value="KAK4520979.1"/>
    <property type="molecule type" value="Genomic_DNA"/>
</dbReference>
<reference evidence="4 5" key="1">
    <citation type="submission" date="2022-11" db="EMBL/GenBank/DDBJ databases">
        <title>Mucor velutinosus strain NIH1002 WGS.</title>
        <authorList>
            <person name="Subramanian P."/>
            <person name="Mullikin J.C."/>
            <person name="Segre J.A."/>
            <person name="Zelazny A.M."/>
        </authorList>
    </citation>
    <scope>NUCLEOTIDE SEQUENCE [LARGE SCALE GENOMIC DNA]</scope>
    <source>
        <strain evidence="4 5">NIH1002</strain>
    </source>
</reference>